<accession>A0A1I8JJI7</accession>
<organism evidence="2 3">
    <name type="scientific">Macrostomum lignano</name>
    <dbReference type="NCBI Taxonomy" id="282301"/>
    <lineage>
        <taxon>Eukaryota</taxon>
        <taxon>Metazoa</taxon>
        <taxon>Spiralia</taxon>
        <taxon>Lophotrochozoa</taxon>
        <taxon>Platyhelminthes</taxon>
        <taxon>Rhabditophora</taxon>
        <taxon>Macrostomorpha</taxon>
        <taxon>Macrostomida</taxon>
        <taxon>Macrostomidae</taxon>
        <taxon>Macrostomum</taxon>
    </lineage>
</organism>
<evidence type="ECO:0000313" key="3">
    <source>
        <dbReference type="WBParaSite" id="maker-uti_cns_0048272-snap-gene-0.12-mRNA-1"/>
    </source>
</evidence>
<protein>
    <submittedName>
        <fullName evidence="3">TNF_2 domain-containing protein</fullName>
    </submittedName>
</protein>
<sequence>TMPNNSKETADKLVNIEANFACWQPALVLACVAFICSTAVASYSVSVYINNPIFGRSPDEPVSMHFVLDKQKLKTCARSGLRVKYTDLPCMRSDTEYYTIDGCLGPVVCRDECQSDSSRTVGCRCHDNAGGFNLTGNSGSVGLNMGGVYLIYAQVSFRDSESSPVAVSLQVNGKHTSAQCHQANSMSNGSYCVINSQRRFKVGDRVAVHSPEAFRVVNADSAVTFWGLS</sequence>
<dbReference type="InterPro" id="IPR008983">
    <property type="entry name" value="Tumour_necrosis_fac-like_dom"/>
</dbReference>
<keyword evidence="1" id="KW-1133">Transmembrane helix</keyword>
<dbReference type="Gene3D" id="2.60.120.40">
    <property type="match status" value="1"/>
</dbReference>
<dbReference type="SUPFAM" id="SSF49842">
    <property type="entry name" value="TNF-like"/>
    <property type="match status" value="1"/>
</dbReference>
<reference evidence="3" key="1">
    <citation type="submission" date="2016-11" db="UniProtKB">
        <authorList>
            <consortium name="WormBaseParasite"/>
        </authorList>
    </citation>
    <scope>IDENTIFICATION</scope>
</reference>
<evidence type="ECO:0000256" key="1">
    <source>
        <dbReference type="SAM" id="Phobius"/>
    </source>
</evidence>
<name>A0A1I8JJI7_9PLAT</name>
<dbReference type="WBParaSite" id="maker-uti_cns_0048272-snap-gene-0.12-mRNA-1">
    <property type="protein sequence ID" value="maker-uti_cns_0048272-snap-gene-0.12-mRNA-1"/>
    <property type="gene ID" value="maker-uti_cns_0048272-snap-gene-0.12"/>
</dbReference>
<feature type="transmembrane region" description="Helical" evidence="1">
    <location>
        <begin position="26"/>
        <end position="49"/>
    </location>
</feature>
<dbReference type="AlphaFoldDB" id="A0A1I8JJI7"/>
<keyword evidence="2" id="KW-1185">Reference proteome</keyword>
<dbReference type="Proteomes" id="UP000095280">
    <property type="component" value="Unplaced"/>
</dbReference>
<keyword evidence="1" id="KW-0812">Transmembrane</keyword>
<dbReference type="InterPro" id="IPR021184">
    <property type="entry name" value="TNF_CS"/>
</dbReference>
<evidence type="ECO:0000313" key="2">
    <source>
        <dbReference type="Proteomes" id="UP000095280"/>
    </source>
</evidence>
<proteinExistence type="predicted"/>
<dbReference type="PROSITE" id="PS00251">
    <property type="entry name" value="THD_1"/>
    <property type="match status" value="1"/>
</dbReference>
<keyword evidence="1" id="KW-0472">Membrane</keyword>